<evidence type="ECO:0000256" key="1">
    <source>
        <dbReference type="ARBA" id="ARBA00022574"/>
    </source>
</evidence>
<dbReference type="PROSITE" id="PS50082">
    <property type="entry name" value="WD_REPEATS_2"/>
    <property type="match status" value="2"/>
</dbReference>
<dbReference type="SUPFAM" id="SSF50978">
    <property type="entry name" value="WD40 repeat-like"/>
    <property type="match status" value="1"/>
</dbReference>
<feature type="coiled-coil region" evidence="4">
    <location>
        <begin position="401"/>
        <end position="428"/>
    </location>
</feature>
<evidence type="ECO:0000313" key="5">
    <source>
        <dbReference type="EMBL" id="KAK3091114.1"/>
    </source>
</evidence>
<dbReference type="AlphaFoldDB" id="A0AA88Y1T7"/>
<evidence type="ECO:0000256" key="2">
    <source>
        <dbReference type="ARBA" id="ARBA00022737"/>
    </source>
</evidence>
<accession>A0AA88Y1T7</accession>
<dbReference type="Gene3D" id="2.130.10.10">
    <property type="entry name" value="YVTN repeat-like/Quinoprotein amine dehydrogenase"/>
    <property type="match status" value="2"/>
</dbReference>
<dbReference type="PROSITE" id="PS00678">
    <property type="entry name" value="WD_REPEATS_1"/>
    <property type="match status" value="1"/>
</dbReference>
<dbReference type="InterPro" id="IPR036322">
    <property type="entry name" value="WD40_repeat_dom_sf"/>
</dbReference>
<dbReference type="InterPro" id="IPR015943">
    <property type="entry name" value="WD40/YVTN_repeat-like_dom_sf"/>
</dbReference>
<dbReference type="PROSITE" id="PS50294">
    <property type="entry name" value="WD_REPEATS_REGION"/>
    <property type="match status" value="2"/>
</dbReference>
<evidence type="ECO:0000256" key="4">
    <source>
        <dbReference type="SAM" id="Coils"/>
    </source>
</evidence>
<feature type="repeat" description="WD" evidence="3">
    <location>
        <begin position="117"/>
        <end position="150"/>
    </location>
</feature>
<dbReference type="InterPro" id="IPR001680">
    <property type="entry name" value="WD40_rpt"/>
</dbReference>
<dbReference type="GO" id="GO:0005656">
    <property type="term" value="C:nuclear pre-replicative complex"/>
    <property type="evidence" value="ECO:0007669"/>
    <property type="project" value="TreeGrafter"/>
</dbReference>
<keyword evidence="1 3" id="KW-0853">WD repeat</keyword>
<organism evidence="5 6">
    <name type="scientific">Pinctada imbricata</name>
    <name type="common">Atlantic pearl-oyster</name>
    <name type="synonym">Pinctada martensii</name>
    <dbReference type="NCBI Taxonomy" id="66713"/>
    <lineage>
        <taxon>Eukaryota</taxon>
        <taxon>Metazoa</taxon>
        <taxon>Spiralia</taxon>
        <taxon>Lophotrochozoa</taxon>
        <taxon>Mollusca</taxon>
        <taxon>Bivalvia</taxon>
        <taxon>Autobranchia</taxon>
        <taxon>Pteriomorphia</taxon>
        <taxon>Pterioida</taxon>
        <taxon>Pterioidea</taxon>
        <taxon>Pteriidae</taxon>
        <taxon>Pinctada</taxon>
    </lineage>
</organism>
<name>A0AA88Y1T7_PINIB</name>
<evidence type="ECO:0000313" key="6">
    <source>
        <dbReference type="Proteomes" id="UP001186944"/>
    </source>
</evidence>
<dbReference type="InterPro" id="IPR019775">
    <property type="entry name" value="WD40_repeat_CS"/>
</dbReference>
<dbReference type="PRINTS" id="PR00320">
    <property type="entry name" value="GPROTEINBRPT"/>
</dbReference>
<keyword evidence="4" id="KW-0175">Coiled coil</keyword>
<dbReference type="PANTHER" id="PTHR18763:SF0">
    <property type="entry name" value="WD REPEAT-CONTAINING PROTEIN 18"/>
    <property type="match status" value="1"/>
</dbReference>
<reference evidence="5" key="1">
    <citation type="submission" date="2019-08" db="EMBL/GenBank/DDBJ databases">
        <title>The improved chromosome-level genome for the pearl oyster Pinctada fucata martensii using PacBio sequencing and Hi-C.</title>
        <authorList>
            <person name="Zheng Z."/>
        </authorList>
    </citation>
    <scope>NUCLEOTIDE SEQUENCE</scope>
    <source>
        <strain evidence="5">ZZ-2019</strain>
        <tissue evidence="5">Adductor muscle</tissue>
    </source>
</reference>
<dbReference type="SMART" id="SM00320">
    <property type="entry name" value="WD40"/>
    <property type="match status" value="5"/>
</dbReference>
<feature type="repeat" description="WD" evidence="3">
    <location>
        <begin position="269"/>
        <end position="310"/>
    </location>
</feature>
<evidence type="ECO:0000256" key="3">
    <source>
        <dbReference type="PROSITE-ProRule" id="PRU00221"/>
    </source>
</evidence>
<dbReference type="GO" id="GO:0006364">
    <property type="term" value="P:rRNA processing"/>
    <property type="evidence" value="ECO:0007669"/>
    <property type="project" value="TreeGrafter"/>
</dbReference>
<keyword evidence="2" id="KW-0677">Repeat</keyword>
<dbReference type="Pfam" id="PF00400">
    <property type="entry name" value="WD40"/>
    <property type="match status" value="3"/>
</dbReference>
<comment type="caution">
    <text evidence="5">The sequence shown here is derived from an EMBL/GenBank/DDBJ whole genome shotgun (WGS) entry which is preliminary data.</text>
</comment>
<dbReference type="GO" id="GO:0120330">
    <property type="term" value="C:rixosome complex"/>
    <property type="evidence" value="ECO:0007669"/>
    <property type="project" value="TreeGrafter"/>
</dbReference>
<keyword evidence="6" id="KW-1185">Reference proteome</keyword>
<gene>
    <name evidence="5" type="ORF">FSP39_017219</name>
</gene>
<dbReference type="InterPro" id="IPR045227">
    <property type="entry name" value="WDR18/Ipi3/RID3"/>
</dbReference>
<sequence length="441" mass="48526">MVHQLKVLLTSEVTGQLSNVTVWDPESAIGILTYKGGTTVHHGLSLLAGQYILGASPAKPLLHVWALQKRDHMQMKMVCPGRVTALDCTPDGAYCIAAISEKVHIWQTCTGHLLTVLSRHYQDVHCLRCTEDGSFFVTGGDDNLVIAWSLPKVLAESMGPGLQVKPHHVWSNHSLPITDIHIGIGGCLARVVSSSLDQTCRMWDVNTGDPLCTFVFDTAIHSVTMDPSEFRLYAGGSNGTIFTVNLFQSPSSFERHIVTDQSDNSAVQYKGHEKQVTCLCVSLDGNKLYSGSNDSSVKIWDIFSGQCLKTLPHKGAVTNAFIISTPPGVINSDLKSTLPIQTFQRHLYSRGQESSGEQSNDTGTLNVFLTEEDDETVEQDSRYNVLYELAREAGSQNKESKKTKDEEIQDLKAEINKLKAANSELYQYAVTHILQKESTIT</sequence>
<dbReference type="InterPro" id="IPR020472">
    <property type="entry name" value="WD40_PAC1"/>
</dbReference>
<dbReference type="GO" id="GO:0006261">
    <property type="term" value="P:DNA-templated DNA replication"/>
    <property type="evidence" value="ECO:0007669"/>
    <property type="project" value="TreeGrafter"/>
</dbReference>
<dbReference type="PANTHER" id="PTHR18763">
    <property type="entry name" value="WD-REPEAT PROTEIN 18"/>
    <property type="match status" value="1"/>
</dbReference>
<dbReference type="EMBL" id="VSWD01000010">
    <property type="protein sequence ID" value="KAK3091114.1"/>
    <property type="molecule type" value="Genomic_DNA"/>
</dbReference>
<dbReference type="Proteomes" id="UP001186944">
    <property type="component" value="Unassembled WGS sequence"/>
</dbReference>
<proteinExistence type="predicted"/>
<evidence type="ECO:0008006" key="7">
    <source>
        <dbReference type="Google" id="ProtNLM"/>
    </source>
</evidence>
<protein>
    <recommendedName>
        <fullName evidence="7">WD repeat-containing protein 18</fullName>
    </recommendedName>
</protein>